<evidence type="ECO:0000313" key="2">
    <source>
        <dbReference type="Proteomes" id="UP001611494"/>
    </source>
</evidence>
<keyword evidence="2" id="KW-1185">Reference proteome</keyword>
<gene>
    <name evidence="1" type="ORF">ACH49Z_08855</name>
</gene>
<name>A0ABW7VTL0_9NOCA</name>
<reference evidence="1 2" key="1">
    <citation type="submission" date="2024-10" db="EMBL/GenBank/DDBJ databases">
        <title>The Natural Products Discovery Center: Release of the First 8490 Sequenced Strains for Exploring Actinobacteria Biosynthetic Diversity.</title>
        <authorList>
            <person name="Kalkreuter E."/>
            <person name="Kautsar S.A."/>
            <person name="Yang D."/>
            <person name="Bader C.D."/>
            <person name="Teijaro C.N."/>
            <person name="Fluegel L."/>
            <person name="Davis C.M."/>
            <person name="Simpson J.R."/>
            <person name="Lauterbach L."/>
            <person name="Steele A.D."/>
            <person name="Gui C."/>
            <person name="Meng S."/>
            <person name="Li G."/>
            <person name="Viehrig K."/>
            <person name="Ye F."/>
            <person name="Su P."/>
            <person name="Kiefer A.F."/>
            <person name="Nichols A."/>
            <person name="Cepeda A.J."/>
            <person name="Yan W."/>
            <person name="Fan B."/>
            <person name="Jiang Y."/>
            <person name="Adhikari A."/>
            <person name="Zheng C.-J."/>
            <person name="Schuster L."/>
            <person name="Cowan T.M."/>
            <person name="Smanski M.J."/>
            <person name="Chevrette M.G."/>
            <person name="De Carvalho L.P.S."/>
            <person name="Shen B."/>
        </authorList>
    </citation>
    <scope>NUCLEOTIDE SEQUENCE [LARGE SCALE GENOMIC DNA]</scope>
    <source>
        <strain evidence="1 2">NPDC019377</strain>
    </source>
</reference>
<dbReference type="RefSeq" id="WP_397061143.1">
    <property type="nucleotide sequence ID" value="NZ_JBIRYL010000001.1"/>
</dbReference>
<comment type="caution">
    <text evidence="1">The sequence shown here is derived from an EMBL/GenBank/DDBJ whole genome shotgun (WGS) entry which is preliminary data.</text>
</comment>
<protein>
    <submittedName>
        <fullName evidence="1">Uncharacterized protein</fullName>
    </submittedName>
</protein>
<organism evidence="1 2">
    <name type="scientific">Nocardia testacea</name>
    <dbReference type="NCBI Taxonomy" id="248551"/>
    <lineage>
        <taxon>Bacteria</taxon>
        <taxon>Bacillati</taxon>
        <taxon>Actinomycetota</taxon>
        <taxon>Actinomycetes</taxon>
        <taxon>Mycobacteriales</taxon>
        <taxon>Nocardiaceae</taxon>
        <taxon>Nocardia</taxon>
    </lineage>
</organism>
<evidence type="ECO:0000313" key="1">
    <source>
        <dbReference type="EMBL" id="MFI2229947.1"/>
    </source>
</evidence>
<dbReference type="EMBL" id="JBIRYL010000001">
    <property type="protein sequence ID" value="MFI2229947.1"/>
    <property type="molecule type" value="Genomic_DNA"/>
</dbReference>
<dbReference type="Proteomes" id="UP001611494">
    <property type="component" value="Unassembled WGS sequence"/>
</dbReference>
<proteinExistence type="predicted"/>
<accession>A0ABW7VTL0</accession>
<sequence>MSAHTPTETVVAGALHAAGLPADQTELAGMVARHPRLRAAVDALYSLPGVHAAVPWPGPLSDGRPGAEK</sequence>